<dbReference type="GO" id="GO:0006310">
    <property type="term" value="P:DNA recombination"/>
    <property type="evidence" value="ECO:0007669"/>
    <property type="project" value="UniProtKB-KW"/>
</dbReference>
<evidence type="ECO:0008006" key="4">
    <source>
        <dbReference type="Google" id="ProtNLM"/>
    </source>
</evidence>
<reference evidence="2 3" key="1">
    <citation type="submission" date="2019-09" db="EMBL/GenBank/DDBJ databases">
        <authorList>
            <person name="Chandra G."/>
            <person name="Truman W A."/>
        </authorList>
    </citation>
    <scope>NUCLEOTIDE SEQUENCE [LARGE SCALE GENOMIC DNA]</scope>
    <source>
        <strain evidence="2">PS673</strain>
    </source>
</reference>
<evidence type="ECO:0000313" key="2">
    <source>
        <dbReference type="EMBL" id="VVM75862.1"/>
    </source>
</evidence>
<dbReference type="InterPro" id="IPR011010">
    <property type="entry name" value="DNA_brk_join_enz"/>
</dbReference>
<evidence type="ECO:0000256" key="1">
    <source>
        <dbReference type="ARBA" id="ARBA00023172"/>
    </source>
</evidence>
<dbReference type="GO" id="GO:0015074">
    <property type="term" value="P:DNA integration"/>
    <property type="evidence" value="ECO:0007669"/>
    <property type="project" value="InterPro"/>
</dbReference>
<dbReference type="GO" id="GO:0003677">
    <property type="term" value="F:DNA binding"/>
    <property type="evidence" value="ECO:0007669"/>
    <property type="project" value="InterPro"/>
</dbReference>
<dbReference type="EMBL" id="CABVHB010000012">
    <property type="protein sequence ID" value="VVM75862.1"/>
    <property type="molecule type" value="Genomic_DNA"/>
</dbReference>
<accession>A0A5E6S6S7</accession>
<dbReference type="Proteomes" id="UP000344274">
    <property type="component" value="Unassembled WGS sequence"/>
</dbReference>
<dbReference type="SUPFAM" id="SSF56349">
    <property type="entry name" value="DNA breaking-rejoining enzymes"/>
    <property type="match status" value="1"/>
</dbReference>
<sequence length="666" mass="76121">MKDSNRTTRTAADIQRLAAFPSQFEYLSTDVYYGMSFARLTSQSVISRSKESEPLCRLEDDEWFLPAFAFNVSDNPYFRFLPFYQVCDFQQHNVDVCKKIFLMKMFAPNSKTGKPLRLASMHMCRWVLFKMVEFCGQKNIKVEDVFESFDLFRAFQNSGSPQSNKILVALVRTLNGMSSVERGFPLNGEIFPYMQKEAKKSRKESRQYPIIPSRILLFKYKQYQSYIADFLEYFDNISTFLERAAQNPFYGKDKDTHHNVKSRANKGSHKQLEAHLKNPINFFDAIQENFLGPLYGKYAWSSAPNVVSFLAKVSHCAKNLIHLFTLMRDHEVRSLSDDCLEPVQGWNNDALYVAGITTKLYSAAKPHKWITTDAILKPIEALRKIKEILSPYVDNPENYLFVSTAVHPVSNARSSKDSLVKKNGVEGSLEPIHITEADIQELEAIEPLRNWRSDPRYKVGKPWRITSHQFRRTMAVFCAQTGLITLPSLKRLLGHLTKVMSLYYSKGCSAENYYFNLMNPELAEELRKAKFEADGAMFIREVLHSMDKLFGIKGSEIMSQRSSSVWVIRAVEDTVSLASQGLTSYTETPLGGCASPTPCDKRAHGNFFTCPGCRHLIGKDSVLNDTLAIMEFDLAELDPDSMEYKAEKQNLEDFIELRSRLIAKAS</sequence>
<dbReference type="AlphaFoldDB" id="A0A5E6S6S7"/>
<keyword evidence="1" id="KW-0233">DNA recombination</keyword>
<dbReference type="InterPro" id="IPR013762">
    <property type="entry name" value="Integrase-like_cat_sf"/>
</dbReference>
<organism evidence="2 3">
    <name type="scientific">Pseudomonas fluorescens</name>
    <dbReference type="NCBI Taxonomy" id="294"/>
    <lineage>
        <taxon>Bacteria</taxon>
        <taxon>Pseudomonadati</taxon>
        <taxon>Pseudomonadota</taxon>
        <taxon>Gammaproteobacteria</taxon>
        <taxon>Pseudomonadales</taxon>
        <taxon>Pseudomonadaceae</taxon>
        <taxon>Pseudomonas</taxon>
    </lineage>
</organism>
<protein>
    <recommendedName>
        <fullName evidence="4">Integrase</fullName>
    </recommendedName>
</protein>
<name>A0A5E6S6S7_PSEFL</name>
<dbReference type="RefSeq" id="WP_154946894.1">
    <property type="nucleotide sequence ID" value="NZ_CABVHB010000012.1"/>
</dbReference>
<evidence type="ECO:0000313" key="3">
    <source>
        <dbReference type="Proteomes" id="UP000344274"/>
    </source>
</evidence>
<proteinExistence type="predicted"/>
<gene>
    <name evidence="2" type="ORF">PS673_02018</name>
</gene>
<dbReference type="Gene3D" id="1.10.443.10">
    <property type="entry name" value="Intergrase catalytic core"/>
    <property type="match status" value="1"/>
</dbReference>